<organism evidence="2 3">
    <name type="scientific">Marinomonas phaeophyticola</name>
    <dbReference type="NCBI Taxonomy" id="3004091"/>
    <lineage>
        <taxon>Bacteria</taxon>
        <taxon>Pseudomonadati</taxon>
        <taxon>Pseudomonadota</taxon>
        <taxon>Gammaproteobacteria</taxon>
        <taxon>Oceanospirillales</taxon>
        <taxon>Oceanospirillaceae</taxon>
        <taxon>Marinomonas</taxon>
    </lineage>
</organism>
<name>A0ABT4JYE0_9GAMM</name>
<dbReference type="CDD" id="cd06170">
    <property type="entry name" value="LuxR_C_like"/>
    <property type="match status" value="1"/>
</dbReference>
<reference evidence="2" key="1">
    <citation type="submission" date="2022-12" db="EMBL/GenBank/DDBJ databases">
        <title>Marinomonas 15G1-11 sp. nov, isolated from marine algae.</title>
        <authorList>
            <person name="Butt M."/>
            <person name="Choi D.G."/>
            <person name="Kim J.M."/>
            <person name="Lee J.K."/>
            <person name="Baek J.H."/>
            <person name="Jeon C.O."/>
        </authorList>
    </citation>
    <scope>NUCLEOTIDE SEQUENCE</scope>
    <source>
        <strain evidence="2">15G1-11</strain>
    </source>
</reference>
<dbReference type="SMART" id="SM00421">
    <property type="entry name" value="HTH_LUXR"/>
    <property type="match status" value="1"/>
</dbReference>
<sequence>MKILCWNVNESVWSHWLKIVPSDASLIRALSMDELKAVFEKQNHNQIDYCFIYLDGHNFSQMVENAVLVRRAYPHLKIIVFPNRPSQTAALRVLSQGINGQCSPYIGKKQLETVLSVVGMGEIWSGKAFIDNLIVANSMGGNVENVSLNGELKPLSEKEREVVSYISQGLSNKQIASEMLITERTVKSHMTSIFKKTNTKDRLSLSILVQKSNTVH</sequence>
<dbReference type="Proteomes" id="UP001149719">
    <property type="component" value="Unassembled WGS sequence"/>
</dbReference>
<dbReference type="PROSITE" id="PS50043">
    <property type="entry name" value="HTH_LUXR_2"/>
    <property type="match status" value="1"/>
</dbReference>
<dbReference type="RefSeq" id="WP_269127511.1">
    <property type="nucleotide sequence ID" value="NZ_JAPUBN010000021.1"/>
</dbReference>
<dbReference type="PANTHER" id="PTHR45566:SF1">
    <property type="entry name" value="HTH-TYPE TRANSCRIPTIONAL REGULATOR YHJB-RELATED"/>
    <property type="match status" value="1"/>
</dbReference>
<evidence type="ECO:0000259" key="1">
    <source>
        <dbReference type="PROSITE" id="PS50043"/>
    </source>
</evidence>
<feature type="domain" description="HTH luxR-type" evidence="1">
    <location>
        <begin position="148"/>
        <end position="213"/>
    </location>
</feature>
<dbReference type="EMBL" id="JAPUBN010000021">
    <property type="protein sequence ID" value="MCZ2723402.1"/>
    <property type="molecule type" value="Genomic_DNA"/>
</dbReference>
<evidence type="ECO:0000313" key="3">
    <source>
        <dbReference type="Proteomes" id="UP001149719"/>
    </source>
</evidence>
<comment type="caution">
    <text evidence="2">The sequence shown here is derived from an EMBL/GenBank/DDBJ whole genome shotgun (WGS) entry which is preliminary data.</text>
</comment>
<dbReference type="Gene3D" id="3.40.50.2300">
    <property type="match status" value="1"/>
</dbReference>
<accession>A0ABT4JYE0</accession>
<evidence type="ECO:0000313" key="2">
    <source>
        <dbReference type="EMBL" id="MCZ2723402.1"/>
    </source>
</evidence>
<dbReference type="InterPro" id="IPR000792">
    <property type="entry name" value="Tscrpt_reg_LuxR_C"/>
</dbReference>
<keyword evidence="3" id="KW-1185">Reference proteome</keyword>
<dbReference type="PANTHER" id="PTHR45566">
    <property type="entry name" value="HTH-TYPE TRANSCRIPTIONAL REGULATOR YHJB-RELATED"/>
    <property type="match status" value="1"/>
</dbReference>
<dbReference type="InterPro" id="IPR016032">
    <property type="entry name" value="Sig_transdc_resp-reg_C-effctor"/>
</dbReference>
<gene>
    <name evidence="2" type="ORF">O1D97_17750</name>
</gene>
<dbReference type="SUPFAM" id="SSF46894">
    <property type="entry name" value="C-terminal effector domain of the bipartite response regulators"/>
    <property type="match status" value="1"/>
</dbReference>
<proteinExistence type="predicted"/>
<dbReference type="Pfam" id="PF00196">
    <property type="entry name" value="GerE"/>
    <property type="match status" value="1"/>
</dbReference>
<dbReference type="InterPro" id="IPR051015">
    <property type="entry name" value="EvgA-like"/>
</dbReference>
<dbReference type="PROSITE" id="PS00622">
    <property type="entry name" value="HTH_LUXR_1"/>
    <property type="match status" value="1"/>
</dbReference>
<protein>
    <submittedName>
        <fullName evidence="2">Response regulator transcription factor</fullName>
    </submittedName>
</protein>
<dbReference type="PRINTS" id="PR00038">
    <property type="entry name" value="HTHLUXR"/>
</dbReference>